<dbReference type="EMBL" id="JACHJQ010000004">
    <property type="protein sequence ID" value="MBB4907944.1"/>
    <property type="molecule type" value="Genomic_DNA"/>
</dbReference>
<evidence type="ECO:0000313" key="2">
    <source>
        <dbReference type="Proteomes" id="UP000520767"/>
    </source>
</evidence>
<sequence length="247" mass="26527">MAELTAEETVQAADKVLHDVGSAWMLHPETQARGAAHGYPKPMAFYFAGRGGVLGDVDADVVTAAMGWFHPGLVRLMWGRGVAVASAREGARRYAQACADWAADHLAGFAGTDRLAELAAKVVFGAEESGLPLFAGWRAEPLADGGPARLLQLVHVLREWRGSVHLVATTAAGLRPLEAILTNEGPAQARFFGWRDELPDCDHLKDRHVLAQETTDRLIADTYDRALTPAERAEFAGLVRGLGDAVL</sequence>
<comment type="caution">
    <text evidence="1">The sequence shown here is derived from an EMBL/GenBank/DDBJ whole genome shotgun (WGS) entry which is preliminary data.</text>
</comment>
<evidence type="ECO:0008006" key="3">
    <source>
        <dbReference type="Google" id="ProtNLM"/>
    </source>
</evidence>
<keyword evidence="2" id="KW-1185">Reference proteome</keyword>
<name>A0A7W7Q6M7_9PSEU</name>
<dbReference type="AlphaFoldDB" id="A0A7W7Q6M7"/>
<reference evidence="1 2" key="1">
    <citation type="submission" date="2020-08" db="EMBL/GenBank/DDBJ databases">
        <title>Genomic Encyclopedia of Type Strains, Phase III (KMG-III): the genomes of soil and plant-associated and newly described type strains.</title>
        <authorList>
            <person name="Whitman W."/>
        </authorList>
    </citation>
    <scope>NUCLEOTIDE SEQUENCE [LARGE SCALE GENOMIC DNA]</scope>
    <source>
        <strain evidence="1 2">CECT 8960</strain>
    </source>
</reference>
<dbReference type="InterPro" id="IPR054058">
    <property type="entry name" value="HTH_67"/>
</dbReference>
<dbReference type="RefSeq" id="WP_184812073.1">
    <property type="nucleotide sequence ID" value="NZ_JACHJQ010000004.1"/>
</dbReference>
<dbReference type="NCBIfam" id="NF047719">
    <property type="entry name" value="SCO6745_fam_HTH"/>
    <property type="match status" value="1"/>
</dbReference>
<gene>
    <name evidence="1" type="ORF">FHR82_004186</name>
</gene>
<dbReference type="Pfam" id="PF21863">
    <property type="entry name" value="HTH_67"/>
    <property type="match status" value="1"/>
</dbReference>
<evidence type="ECO:0000313" key="1">
    <source>
        <dbReference type="EMBL" id="MBB4907944.1"/>
    </source>
</evidence>
<organism evidence="1 2">
    <name type="scientific">Actinophytocola algeriensis</name>
    <dbReference type="NCBI Taxonomy" id="1768010"/>
    <lineage>
        <taxon>Bacteria</taxon>
        <taxon>Bacillati</taxon>
        <taxon>Actinomycetota</taxon>
        <taxon>Actinomycetes</taxon>
        <taxon>Pseudonocardiales</taxon>
        <taxon>Pseudonocardiaceae</taxon>
    </lineage>
</organism>
<dbReference type="Proteomes" id="UP000520767">
    <property type="component" value="Unassembled WGS sequence"/>
</dbReference>
<accession>A0A7W7Q6M7</accession>
<proteinExistence type="predicted"/>
<protein>
    <recommendedName>
        <fullName evidence="3">EvbL</fullName>
    </recommendedName>
</protein>